<evidence type="ECO:0000256" key="7">
    <source>
        <dbReference type="ARBA" id="ARBA00022840"/>
    </source>
</evidence>
<dbReference type="InterPro" id="IPR000600">
    <property type="entry name" value="ROK"/>
</dbReference>
<evidence type="ECO:0000256" key="8">
    <source>
        <dbReference type="ARBA" id="ARBA00032386"/>
    </source>
</evidence>
<evidence type="ECO:0000256" key="5">
    <source>
        <dbReference type="ARBA" id="ARBA00022741"/>
    </source>
</evidence>
<keyword evidence="7" id="KW-0067">ATP-binding</keyword>
<reference evidence="9 10" key="1">
    <citation type="submission" date="2017-07" db="EMBL/GenBank/DDBJ databases">
        <title>Virgibacillus sp. LM2416.</title>
        <authorList>
            <person name="Tak E.J."/>
            <person name="Bae J.-W."/>
        </authorList>
    </citation>
    <scope>NUCLEOTIDE SEQUENCE [LARGE SCALE GENOMIC DNA]</scope>
    <source>
        <strain evidence="9 10">LM2416</strain>
    </source>
</reference>
<dbReference type="SUPFAM" id="SSF53067">
    <property type="entry name" value="Actin-like ATPase domain"/>
    <property type="match status" value="1"/>
</dbReference>
<dbReference type="KEGG" id="vil:CFK37_14095"/>
<evidence type="ECO:0000256" key="6">
    <source>
        <dbReference type="ARBA" id="ARBA00022777"/>
    </source>
</evidence>
<keyword evidence="10" id="KW-1185">Reference proteome</keyword>
<gene>
    <name evidence="9" type="ORF">CFK37_14095</name>
</gene>
<dbReference type="GO" id="GO:0005737">
    <property type="term" value="C:cytoplasm"/>
    <property type="evidence" value="ECO:0007669"/>
    <property type="project" value="InterPro"/>
</dbReference>
<name>A0A220U503_9BACI</name>
<proteinExistence type="inferred from homology"/>
<evidence type="ECO:0000256" key="1">
    <source>
        <dbReference type="ARBA" id="ARBA00006479"/>
    </source>
</evidence>
<dbReference type="OrthoDB" id="9810372at2"/>
<dbReference type="InterPro" id="IPR004654">
    <property type="entry name" value="ROK_glcA"/>
</dbReference>
<accession>A0A220U503</accession>
<dbReference type="Pfam" id="PF00480">
    <property type="entry name" value="ROK"/>
    <property type="match status" value="1"/>
</dbReference>
<sequence>MMENVLIGVDIGGTTIKIGFLTEDGLILNKYEIPTNKNNEGMQIIPDLAQSIKNKTKDLEISQERILGIGVGAPGFIVGDKGYVEEAVNIGWKKIDLGNKLSEESQLPVFVENDANLAALGENWKGSGNEASNFVAITLGTGVGGGIIANGQLLSGVNGTAGEIGHITVNPDGYPCNCGKNGCLETVASATGIARQAIKVIETNPSSNLAKHYHEHRDVSSKDVFDLARTGDQDCQRIIDRTGDVLGLVLSNIATIVNPSKIVIGGGVSKAGKPLLDAINQSFCIYALERLTKACSIETAQLGNDAGIYGAAYLVKERLGNKK</sequence>
<dbReference type="NCBIfam" id="TIGR00744">
    <property type="entry name" value="ROK_glcA_fam"/>
    <property type="match status" value="1"/>
</dbReference>
<dbReference type="EC" id="2.7.1.2" evidence="2"/>
<keyword evidence="4" id="KW-0808">Transferase</keyword>
<dbReference type="RefSeq" id="WP_089062456.1">
    <property type="nucleotide sequence ID" value="NZ_CP022315.1"/>
</dbReference>
<dbReference type="GO" id="GO:0004340">
    <property type="term" value="F:glucokinase activity"/>
    <property type="evidence" value="ECO:0007669"/>
    <property type="project" value="UniProtKB-EC"/>
</dbReference>
<dbReference type="InterPro" id="IPR043129">
    <property type="entry name" value="ATPase_NBD"/>
</dbReference>
<evidence type="ECO:0000313" key="10">
    <source>
        <dbReference type="Proteomes" id="UP000198312"/>
    </source>
</evidence>
<dbReference type="PROSITE" id="PS01125">
    <property type="entry name" value="ROK"/>
    <property type="match status" value="1"/>
</dbReference>
<protein>
    <recommendedName>
        <fullName evidence="3">Glucokinase</fullName>
        <ecNumber evidence="2">2.7.1.2</ecNumber>
    </recommendedName>
    <alternativeName>
        <fullName evidence="8">Glucose kinase</fullName>
    </alternativeName>
</protein>
<dbReference type="GO" id="GO:0006096">
    <property type="term" value="P:glycolytic process"/>
    <property type="evidence" value="ECO:0007669"/>
    <property type="project" value="InterPro"/>
</dbReference>
<dbReference type="PANTHER" id="PTHR18964">
    <property type="entry name" value="ROK (REPRESSOR, ORF, KINASE) FAMILY"/>
    <property type="match status" value="1"/>
</dbReference>
<keyword evidence="6 9" id="KW-0418">Kinase</keyword>
<comment type="similarity">
    <text evidence="1">Belongs to the ROK (NagC/XylR) family.</text>
</comment>
<organism evidence="9 10">
    <name type="scientific">Virgibacillus phasianinus</name>
    <dbReference type="NCBI Taxonomy" id="2017483"/>
    <lineage>
        <taxon>Bacteria</taxon>
        <taxon>Bacillati</taxon>
        <taxon>Bacillota</taxon>
        <taxon>Bacilli</taxon>
        <taxon>Bacillales</taxon>
        <taxon>Bacillaceae</taxon>
        <taxon>Virgibacillus</taxon>
    </lineage>
</organism>
<dbReference type="InterPro" id="IPR049874">
    <property type="entry name" value="ROK_cs"/>
</dbReference>
<evidence type="ECO:0000256" key="4">
    <source>
        <dbReference type="ARBA" id="ARBA00022679"/>
    </source>
</evidence>
<evidence type="ECO:0000313" key="9">
    <source>
        <dbReference type="EMBL" id="ASK63197.1"/>
    </source>
</evidence>
<evidence type="ECO:0000256" key="2">
    <source>
        <dbReference type="ARBA" id="ARBA00012323"/>
    </source>
</evidence>
<dbReference type="Gene3D" id="3.30.420.40">
    <property type="match status" value="2"/>
</dbReference>
<dbReference type="GO" id="GO:0005524">
    <property type="term" value="F:ATP binding"/>
    <property type="evidence" value="ECO:0007669"/>
    <property type="project" value="UniProtKB-KW"/>
</dbReference>
<dbReference type="Proteomes" id="UP000198312">
    <property type="component" value="Chromosome"/>
</dbReference>
<dbReference type="EMBL" id="CP022315">
    <property type="protein sequence ID" value="ASK63197.1"/>
    <property type="molecule type" value="Genomic_DNA"/>
</dbReference>
<keyword evidence="5" id="KW-0547">Nucleotide-binding</keyword>
<evidence type="ECO:0000256" key="3">
    <source>
        <dbReference type="ARBA" id="ARBA00014701"/>
    </source>
</evidence>
<dbReference type="PANTHER" id="PTHR18964:SF149">
    <property type="entry name" value="BIFUNCTIONAL UDP-N-ACETYLGLUCOSAMINE 2-EPIMERASE_N-ACETYLMANNOSAMINE KINASE"/>
    <property type="match status" value="1"/>
</dbReference>
<dbReference type="AlphaFoldDB" id="A0A220U503"/>